<dbReference type="GO" id="GO:1990904">
    <property type="term" value="C:ribonucleoprotein complex"/>
    <property type="evidence" value="ECO:0007669"/>
    <property type="project" value="UniProtKB-KW"/>
</dbReference>
<dbReference type="Pfam" id="PF07147">
    <property type="entry name" value="PDCD9"/>
    <property type="match status" value="1"/>
</dbReference>
<evidence type="ECO:0000256" key="1">
    <source>
        <dbReference type="ARBA" id="ARBA00004173"/>
    </source>
</evidence>
<evidence type="ECO:0000256" key="2">
    <source>
        <dbReference type="ARBA" id="ARBA00022946"/>
    </source>
</evidence>
<organism evidence="9">
    <name type="scientific">Osmerus mordax</name>
    <name type="common">Rainbow smelt</name>
    <name type="synonym">Atherina mordax</name>
    <dbReference type="NCBI Taxonomy" id="8014"/>
    <lineage>
        <taxon>Eukaryota</taxon>
        <taxon>Metazoa</taxon>
        <taxon>Chordata</taxon>
        <taxon>Craniata</taxon>
        <taxon>Vertebrata</taxon>
        <taxon>Euteleostomi</taxon>
        <taxon>Actinopterygii</taxon>
        <taxon>Neopterygii</taxon>
        <taxon>Teleostei</taxon>
        <taxon>Stomiati</taxon>
        <taxon>Osmeriformes</taxon>
        <taxon>Osmeridae</taxon>
        <taxon>Osmerus</taxon>
    </lineage>
</organism>
<keyword evidence="3 9" id="KW-0689">Ribosomal protein</keyword>
<dbReference type="AlphaFoldDB" id="C1BMA0"/>
<dbReference type="GO" id="GO:0003735">
    <property type="term" value="F:structural constituent of ribosome"/>
    <property type="evidence" value="ECO:0007669"/>
    <property type="project" value="InterPro"/>
</dbReference>
<evidence type="ECO:0000256" key="8">
    <source>
        <dbReference type="ARBA" id="ARBA00041617"/>
    </source>
</evidence>
<reference evidence="9" key="1">
    <citation type="submission" date="2009-03" db="EMBL/GenBank/DDBJ databases">
        <title>Osmerus mordax full-length cDNAs.</title>
        <authorList>
            <person name="von Schalburg K."/>
            <person name="Leong J."/>
            <person name="Cooper G."/>
            <person name="Davidson W.S."/>
            <person name="Koop B.F."/>
        </authorList>
    </citation>
    <scope>NUCLEOTIDE SEQUENCE</scope>
    <source>
        <tissue evidence="9">Brain</tissue>
    </source>
</reference>
<evidence type="ECO:0000256" key="7">
    <source>
        <dbReference type="ARBA" id="ARBA00039442"/>
    </source>
</evidence>
<keyword evidence="5" id="KW-0687">Ribonucleoprotein</keyword>
<evidence type="ECO:0000313" key="9">
    <source>
        <dbReference type="EMBL" id="ACO10153.1"/>
    </source>
</evidence>
<dbReference type="GO" id="GO:0005739">
    <property type="term" value="C:mitochondrion"/>
    <property type="evidence" value="ECO:0007669"/>
    <property type="project" value="UniProtKB-SubCell"/>
</dbReference>
<proteinExistence type="evidence at transcript level"/>
<evidence type="ECO:0000256" key="4">
    <source>
        <dbReference type="ARBA" id="ARBA00023128"/>
    </source>
</evidence>
<comment type="similarity">
    <text evidence="6">Belongs to the mitochondrion-specific ribosomal protein mL37 family.</text>
</comment>
<dbReference type="InterPro" id="IPR010793">
    <property type="entry name" value="Ribosomal_mL37/mL65"/>
</dbReference>
<evidence type="ECO:0000256" key="3">
    <source>
        <dbReference type="ARBA" id="ARBA00022980"/>
    </source>
</evidence>
<dbReference type="GO" id="GO:0006412">
    <property type="term" value="P:translation"/>
    <property type="evidence" value="ECO:0007669"/>
    <property type="project" value="InterPro"/>
</dbReference>
<dbReference type="PANTHER" id="PTHR15889">
    <property type="entry name" value="MITOCHONDRIAL RIBOSOMAL PROTEIN L37"/>
    <property type="match status" value="1"/>
</dbReference>
<dbReference type="GO" id="GO:0005840">
    <property type="term" value="C:ribosome"/>
    <property type="evidence" value="ECO:0007669"/>
    <property type="project" value="UniProtKB-KW"/>
</dbReference>
<dbReference type="InterPro" id="IPR052482">
    <property type="entry name" value="mtLSU_mL37"/>
</dbReference>
<protein>
    <recommendedName>
        <fullName evidence="7">Large ribosomal subunit protein mL37</fullName>
    </recommendedName>
    <alternativeName>
        <fullName evidence="8">39S ribosomal protein L37, mitochondrial</fullName>
    </alternativeName>
</protein>
<comment type="subcellular location">
    <subcellularLocation>
        <location evidence="1">Mitochondrion</location>
    </subcellularLocation>
</comment>
<gene>
    <name evidence="9" type="primary">RM37</name>
</gene>
<keyword evidence="2" id="KW-0809">Transit peptide</keyword>
<evidence type="ECO:0000256" key="6">
    <source>
        <dbReference type="ARBA" id="ARBA00037985"/>
    </source>
</evidence>
<dbReference type="PANTHER" id="PTHR15889:SF2">
    <property type="entry name" value="LARGE RIBOSOMAL SUBUNIT PROTEIN ML37"/>
    <property type="match status" value="1"/>
</dbReference>
<keyword evidence="4" id="KW-0496">Mitochondrion</keyword>
<dbReference type="EMBL" id="BT075729">
    <property type="protein sequence ID" value="ACO10153.1"/>
    <property type="molecule type" value="mRNA"/>
</dbReference>
<accession>C1BMA0</accession>
<name>C1BMA0_OSMMO</name>
<evidence type="ECO:0000256" key="5">
    <source>
        <dbReference type="ARBA" id="ARBA00023274"/>
    </source>
</evidence>
<sequence>MFTESAQRLRSAVPLLAQTTLLNETRNSVKHGAALSRVHGRRHFNVSPCLSVRYILDKVRTEKPQPHVKVEIPGLERITYADRMHYIPGLSKPKFPTWERSYKDQQHYKCPKAEDMPLYKKKPCYVFHQRTNVVEGVKQALWLTKSKMIKGLPAQVLSLADDPANQIPNQDEMVQNAIKHSRFWDTTEQRPPRQKFCLSLMRNLLHLCGGLQVRHPALGRRILAEKYSPVATWSRGEELFQVRGQNGLLLSSTAPLPVLAGKEEVEATVDHTLETFYPLSPTIDLSIIHLYQESNHTGFRGDYPYPHPHTLFFMEDGSTVKLLADQLRAKMIMFAFGNALARAHALYGSEAGELDRPVVVQAVGSNGRMFQYVILQLNTTSLQSDHGAKNLVWVEEDQELYDYAKIRPLIRKKVVQVPAGLSGYQPETFRKFLSLYLHGAV</sequence>